<accession>A0AAE0DQ52</accession>
<organism evidence="2 3">
    <name type="scientific">Dipteronia sinensis</name>
    <dbReference type="NCBI Taxonomy" id="43782"/>
    <lineage>
        <taxon>Eukaryota</taxon>
        <taxon>Viridiplantae</taxon>
        <taxon>Streptophyta</taxon>
        <taxon>Embryophyta</taxon>
        <taxon>Tracheophyta</taxon>
        <taxon>Spermatophyta</taxon>
        <taxon>Magnoliopsida</taxon>
        <taxon>eudicotyledons</taxon>
        <taxon>Gunneridae</taxon>
        <taxon>Pentapetalae</taxon>
        <taxon>rosids</taxon>
        <taxon>malvids</taxon>
        <taxon>Sapindales</taxon>
        <taxon>Sapindaceae</taxon>
        <taxon>Hippocastanoideae</taxon>
        <taxon>Acereae</taxon>
        <taxon>Dipteronia</taxon>
    </lineage>
</organism>
<gene>
    <name evidence="2" type="ORF">Dsin_032738</name>
</gene>
<feature type="compositionally biased region" description="Basic residues" evidence="1">
    <location>
        <begin position="69"/>
        <end position="86"/>
    </location>
</feature>
<sequence>MVAYDKSWILKTNTKKTRLLKKKKIGSEEEAAWQRRRRRKSRSATKKNSRADRRRRGEEEEEEEEAADRRRRRKSRSEAKKKKKKPISGEEEEQGRSAVKRRRRRRRISSGSVKKKKKKPIGGEEEEPCSKSFWNPVVKRIEDRLAPWKRKLLSKAGRVVLIKSVLATFFMSVFKMPVGVAHNIERLQRNFLWGDGIEKRKLHAVDWNSVCKSEKKGGLGIGRMLNKNDGMLAKWVWRFGREDSPYERRCCEPSMELINIKCYGIGKAFPRIFALATAKSWIISNFGSWVGTSWRWQINLRRQPFDWEKDQWYEFLSYLDRVPIRSTIKDSIAWNFCSKGLFTVGSFRKTLEELDYEDQW</sequence>
<comment type="caution">
    <text evidence="2">The sequence shown here is derived from an EMBL/GenBank/DDBJ whole genome shotgun (WGS) entry which is preliminary data.</text>
</comment>
<feature type="region of interest" description="Disordered" evidence="1">
    <location>
        <begin position="20"/>
        <end position="130"/>
    </location>
</feature>
<feature type="compositionally biased region" description="Basic residues" evidence="1">
    <location>
        <begin position="34"/>
        <end position="48"/>
    </location>
</feature>
<dbReference type="PANTHER" id="PTHR33116">
    <property type="entry name" value="REVERSE TRANSCRIPTASE ZINC-BINDING DOMAIN-CONTAINING PROTEIN-RELATED-RELATED"/>
    <property type="match status" value="1"/>
</dbReference>
<keyword evidence="3" id="KW-1185">Reference proteome</keyword>
<dbReference type="EMBL" id="JANJYJ010000481">
    <property type="protein sequence ID" value="KAK3175424.1"/>
    <property type="molecule type" value="Genomic_DNA"/>
</dbReference>
<evidence type="ECO:0000313" key="2">
    <source>
        <dbReference type="EMBL" id="KAK3175424.1"/>
    </source>
</evidence>
<feature type="compositionally biased region" description="Basic residues" evidence="1">
    <location>
        <begin position="98"/>
        <end position="120"/>
    </location>
</feature>
<dbReference type="AlphaFoldDB" id="A0AAE0DQ52"/>
<name>A0AAE0DQ52_9ROSI</name>
<protein>
    <submittedName>
        <fullName evidence="2">Uncharacterized protein</fullName>
    </submittedName>
</protein>
<proteinExistence type="predicted"/>
<feature type="compositionally biased region" description="Basic and acidic residues" evidence="1">
    <location>
        <begin position="49"/>
        <end position="58"/>
    </location>
</feature>
<evidence type="ECO:0000256" key="1">
    <source>
        <dbReference type="SAM" id="MobiDB-lite"/>
    </source>
</evidence>
<dbReference type="Proteomes" id="UP001281410">
    <property type="component" value="Unassembled WGS sequence"/>
</dbReference>
<dbReference type="PANTHER" id="PTHR33116:SF75">
    <property type="entry name" value="RIBONUCLEASE H PROTEIN"/>
    <property type="match status" value="1"/>
</dbReference>
<evidence type="ECO:0000313" key="3">
    <source>
        <dbReference type="Proteomes" id="UP001281410"/>
    </source>
</evidence>
<reference evidence="2" key="1">
    <citation type="journal article" date="2023" name="Plant J.">
        <title>Genome sequences and population genomics provide insights into the demographic history, inbreeding, and mutation load of two 'living fossil' tree species of Dipteronia.</title>
        <authorList>
            <person name="Feng Y."/>
            <person name="Comes H.P."/>
            <person name="Chen J."/>
            <person name="Zhu S."/>
            <person name="Lu R."/>
            <person name="Zhang X."/>
            <person name="Li P."/>
            <person name="Qiu J."/>
            <person name="Olsen K.M."/>
            <person name="Qiu Y."/>
        </authorList>
    </citation>
    <scope>NUCLEOTIDE SEQUENCE</scope>
    <source>
        <strain evidence="2">NBL</strain>
    </source>
</reference>